<keyword evidence="2" id="KW-1185">Reference proteome</keyword>
<name>A0AAV9ZK83_9AGAR</name>
<reference evidence="1 2" key="1">
    <citation type="journal article" date="2024" name="J Genomics">
        <title>Draft genome sequencing and assembly of Favolaschia claudopus CIRM-BRFM 2984 isolated from oak limbs.</title>
        <authorList>
            <person name="Navarro D."/>
            <person name="Drula E."/>
            <person name="Chaduli D."/>
            <person name="Cazenave R."/>
            <person name="Ahrendt S."/>
            <person name="Wang J."/>
            <person name="Lipzen A."/>
            <person name="Daum C."/>
            <person name="Barry K."/>
            <person name="Grigoriev I.V."/>
            <person name="Favel A."/>
            <person name="Rosso M.N."/>
            <person name="Martin F."/>
        </authorList>
    </citation>
    <scope>NUCLEOTIDE SEQUENCE [LARGE SCALE GENOMIC DNA]</scope>
    <source>
        <strain evidence="1 2">CIRM-BRFM 2984</strain>
    </source>
</reference>
<evidence type="ECO:0000313" key="2">
    <source>
        <dbReference type="Proteomes" id="UP001362999"/>
    </source>
</evidence>
<dbReference type="AlphaFoldDB" id="A0AAV9ZK83"/>
<comment type="caution">
    <text evidence="1">The sequence shown here is derived from an EMBL/GenBank/DDBJ whole genome shotgun (WGS) entry which is preliminary data.</text>
</comment>
<dbReference type="Proteomes" id="UP001362999">
    <property type="component" value="Unassembled WGS sequence"/>
</dbReference>
<gene>
    <name evidence="1" type="ORF">R3P38DRAFT_2575712</name>
</gene>
<dbReference type="EMBL" id="JAWWNJ010000136">
    <property type="protein sequence ID" value="KAK6984612.1"/>
    <property type="molecule type" value="Genomic_DNA"/>
</dbReference>
<proteinExistence type="predicted"/>
<sequence>GQFHRANWRDAATLNNSNIKAQHSSVPMTGSTLAALRNNNLATTECYSVVIEPYISSKACDHLPTFDVTREASLKISDTLEMAVACFNSSWEEGAEAGFDRRDVRLTRLNNAHIEIQPQSTLRDIMQIVSRDCGQSLDKTAPPKFRNRKLLTLYFEAHIDIDKVCFICARPLV</sequence>
<feature type="non-terminal residue" evidence="1">
    <location>
        <position position="1"/>
    </location>
</feature>
<accession>A0AAV9ZK83</accession>
<protein>
    <submittedName>
        <fullName evidence="1">Uncharacterized protein</fullName>
    </submittedName>
</protein>
<evidence type="ECO:0000313" key="1">
    <source>
        <dbReference type="EMBL" id="KAK6984612.1"/>
    </source>
</evidence>
<organism evidence="1 2">
    <name type="scientific">Favolaschia claudopus</name>
    <dbReference type="NCBI Taxonomy" id="2862362"/>
    <lineage>
        <taxon>Eukaryota</taxon>
        <taxon>Fungi</taxon>
        <taxon>Dikarya</taxon>
        <taxon>Basidiomycota</taxon>
        <taxon>Agaricomycotina</taxon>
        <taxon>Agaricomycetes</taxon>
        <taxon>Agaricomycetidae</taxon>
        <taxon>Agaricales</taxon>
        <taxon>Marasmiineae</taxon>
        <taxon>Mycenaceae</taxon>
        <taxon>Favolaschia</taxon>
    </lineage>
</organism>